<dbReference type="RefSeq" id="WP_268241137.1">
    <property type="nucleotide sequence ID" value="NZ_BMNH01000030.1"/>
</dbReference>
<gene>
    <name evidence="6" type="ORF">GCM10012289_65420</name>
</gene>
<comment type="caution">
    <text evidence="6">The sequence shown here is derived from an EMBL/GenBank/DDBJ whole genome shotgun (WGS) entry which is preliminary data.</text>
</comment>
<evidence type="ECO:0000256" key="4">
    <source>
        <dbReference type="RuleBase" id="RU003345"/>
    </source>
</evidence>
<dbReference type="InterPro" id="IPR015590">
    <property type="entry name" value="Aldehyde_DH_dom"/>
</dbReference>
<feature type="active site" evidence="3">
    <location>
        <position position="4"/>
    </location>
</feature>
<dbReference type="Proteomes" id="UP000646523">
    <property type="component" value="Unassembled WGS sequence"/>
</dbReference>
<comment type="similarity">
    <text evidence="1 4">Belongs to the aldehyde dehydrogenase family.</text>
</comment>
<sequence length="232" mass="25399">MTLELGGKSPNIVMPGVDVRKIAVEMHLRWSRNAGQGCAALARLLVHESSYDEFLEAGAAAFDQMIVGDPWDPATNIGPMIRPDHQQRVRGFIDQAVAEGGSKLLEVTRPLPDKGWFVNPVLLGGLPADARAVQEEIFGPVAVIMPFKDTEDAIRLANDTPYGLAANIWCDDPAEARRVAERVRAGTVWINGGGSMRPDAPFGGYGRSGLGRELGEWGMREYLEVKHIQWRV</sequence>
<evidence type="ECO:0000256" key="2">
    <source>
        <dbReference type="ARBA" id="ARBA00023002"/>
    </source>
</evidence>
<reference evidence="6" key="2">
    <citation type="submission" date="2020-09" db="EMBL/GenBank/DDBJ databases">
        <authorList>
            <person name="Sun Q."/>
            <person name="Zhou Y."/>
        </authorList>
    </citation>
    <scope>NUCLEOTIDE SEQUENCE</scope>
    <source>
        <strain evidence="6">CGMCC 4.7368</strain>
    </source>
</reference>
<reference evidence="6" key="1">
    <citation type="journal article" date="2014" name="Int. J. Syst. Evol. Microbiol.">
        <title>Complete genome sequence of Corynebacterium casei LMG S-19264T (=DSM 44701T), isolated from a smear-ripened cheese.</title>
        <authorList>
            <consortium name="US DOE Joint Genome Institute (JGI-PGF)"/>
            <person name="Walter F."/>
            <person name="Albersmeier A."/>
            <person name="Kalinowski J."/>
            <person name="Ruckert C."/>
        </authorList>
    </citation>
    <scope>NUCLEOTIDE SEQUENCE</scope>
    <source>
        <strain evidence="6">CGMCC 4.7368</strain>
    </source>
</reference>
<keyword evidence="7" id="KW-1185">Reference proteome</keyword>
<accession>A0A917ZB14</accession>
<dbReference type="Gene3D" id="3.40.309.10">
    <property type="entry name" value="Aldehyde Dehydrogenase, Chain A, domain 2"/>
    <property type="match status" value="1"/>
</dbReference>
<proteinExistence type="inferred from homology"/>
<name>A0A917ZB14_9ACTN</name>
<evidence type="ECO:0000313" key="6">
    <source>
        <dbReference type="EMBL" id="GGO79938.1"/>
    </source>
</evidence>
<keyword evidence="2 4" id="KW-0560">Oxidoreductase</keyword>
<dbReference type="InterPro" id="IPR029510">
    <property type="entry name" value="Ald_DH_CS_GLU"/>
</dbReference>
<feature type="domain" description="Aldehyde dehydrogenase" evidence="5">
    <location>
        <begin position="2"/>
        <end position="228"/>
    </location>
</feature>
<evidence type="ECO:0000259" key="5">
    <source>
        <dbReference type="Pfam" id="PF00171"/>
    </source>
</evidence>
<dbReference type="PANTHER" id="PTHR42804:SF1">
    <property type="entry name" value="ALDEHYDE DEHYDROGENASE-RELATED"/>
    <property type="match status" value="1"/>
</dbReference>
<dbReference type="GO" id="GO:0016620">
    <property type="term" value="F:oxidoreductase activity, acting on the aldehyde or oxo group of donors, NAD or NADP as acceptor"/>
    <property type="evidence" value="ECO:0007669"/>
    <property type="project" value="InterPro"/>
</dbReference>
<dbReference type="InterPro" id="IPR016162">
    <property type="entry name" value="Ald_DH_N"/>
</dbReference>
<dbReference type="AlphaFoldDB" id="A0A917ZB14"/>
<dbReference type="Pfam" id="PF00171">
    <property type="entry name" value="Aldedh"/>
    <property type="match status" value="1"/>
</dbReference>
<dbReference type="InterPro" id="IPR016163">
    <property type="entry name" value="Ald_DH_C"/>
</dbReference>
<dbReference type="Gene3D" id="3.40.605.10">
    <property type="entry name" value="Aldehyde Dehydrogenase, Chain A, domain 1"/>
    <property type="match status" value="1"/>
</dbReference>
<dbReference type="PROSITE" id="PS00687">
    <property type="entry name" value="ALDEHYDE_DEHYDR_GLU"/>
    <property type="match status" value="1"/>
</dbReference>
<evidence type="ECO:0000313" key="7">
    <source>
        <dbReference type="Proteomes" id="UP000646523"/>
    </source>
</evidence>
<evidence type="ECO:0000256" key="3">
    <source>
        <dbReference type="PROSITE-ProRule" id="PRU10007"/>
    </source>
</evidence>
<dbReference type="EMBL" id="BMNH01000030">
    <property type="protein sequence ID" value="GGO79938.1"/>
    <property type="molecule type" value="Genomic_DNA"/>
</dbReference>
<evidence type="ECO:0000256" key="1">
    <source>
        <dbReference type="ARBA" id="ARBA00009986"/>
    </source>
</evidence>
<dbReference type="PANTHER" id="PTHR42804">
    <property type="entry name" value="ALDEHYDE DEHYDROGENASE"/>
    <property type="match status" value="1"/>
</dbReference>
<organism evidence="6 7">
    <name type="scientific">Nonomuraea cavernae</name>
    <dbReference type="NCBI Taxonomy" id="2045107"/>
    <lineage>
        <taxon>Bacteria</taxon>
        <taxon>Bacillati</taxon>
        <taxon>Actinomycetota</taxon>
        <taxon>Actinomycetes</taxon>
        <taxon>Streptosporangiales</taxon>
        <taxon>Streptosporangiaceae</taxon>
        <taxon>Nonomuraea</taxon>
    </lineage>
</organism>
<dbReference type="InterPro" id="IPR016161">
    <property type="entry name" value="Ald_DH/histidinol_DH"/>
</dbReference>
<dbReference type="SUPFAM" id="SSF53720">
    <property type="entry name" value="ALDH-like"/>
    <property type="match status" value="1"/>
</dbReference>
<protein>
    <recommendedName>
        <fullName evidence="5">Aldehyde dehydrogenase domain-containing protein</fullName>
    </recommendedName>
</protein>